<organism evidence="6 7">
    <name type="scientific">Mucilaginibacter ximonensis</name>
    <dbReference type="NCBI Taxonomy" id="538021"/>
    <lineage>
        <taxon>Bacteria</taxon>
        <taxon>Pseudomonadati</taxon>
        <taxon>Bacteroidota</taxon>
        <taxon>Sphingobacteriia</taxon>
        <taxon>Sphingobacteriales</taxon>
        <taxon>Sphingobacteriaceae</taxon>
        <taxon>Mucilaginibacter</taxon>
    </lineage>
</organism>
<dbReference type="InterPro" id="IPR017871">
    <property type="entry name" value="ABC_transporter-like_CS"/>
</dbReference>
<accession>A0ABW5YBY9</accession>
<dbReference type="CDD" id="cd03261">
    <property type="entry name" value="ABC_Org_Solvent_Resistant"/>
    <property type="match status" value="1"/>
</dbReference>
<dbReference type="EMBL" id="JBHUPD010000002">
    <property type="protein sequence ID" value="MFD2872785.1"/>
    <property type="molecule type" value="Genomic_DNA"/>
</dbReference>
<feature type="domain" description="ABC transporter" evidence="5">
    <location>
        <begin position="48"/>
        <end position="285"/>
    </location>
</feature>
<evidence type="ECO:0000259" key="5">
    <source>
        <dbReference type="PROSITE" id="PS50893"/>
    </source>
</evidence>
<dbReference type="Pfam" id="PF00005">
    <property type="entry name" value="ABC_tran"/>
    <property type="match status" value="1"/>
</dbReference>
<dbReference type="Proteomes" id="UP001597557">
    <property type="component" value="Unassembled WGS sequence"/>
</dbReference>
<dbReference type="PANTHER" id="PTHR43023:SF6">
    <property type="entry name" value="INTERMEMBRANE PHOSPHOLIPID TRANSPORT SYSTEM ATP-BINDING PROTEIN MLAF"/>
    <property type="match status" value="1"/>
</dbReference>
<keyword evidence="2" id="KW-0547">Nucleotide-binding</keyword>
<dbReference type="SMART" id="SM00382">
    <property type="entry name" value="AAA"/>
    <property type="match status" value="1"/>
</dbReference>
<evidence type="ECO:0000256" key="2">
    <source>
        <dbReference type="ARBA" id="ARBA00022741"/>
    </source>
</evidence>
<feature type="compositionally biased region" description="Basic and acidic residues" evidence="4">
    <location>
        <begin position="20"/>
        <end position="42"/>
    </location>
</feature>
<feature type="region of interest" description="Disordered" evidence="4">
    <location>
        <begin position="1"/>
        <end position="44"/>
    </location>
</feature>
<dbReference type="SUPFAM" id="SSF52540">
    <property type="entry name" value="P-loop containing nucleoside triphosphate hydrolases"/>
    <property type="match status" value="1"/>
</dbReference>
<keyword evidence="7" id="KW-1185">Reference proteome</keyword>
<comment type="caution">
    <text evidence="6">The sequence shown here is derived from an EMBL/GenBank/DDBJ whole genome shotgun (WGS) entry which is preliminary data.</text>
</comment>
<evidence type="ECO:0000313" key="7">
    <source>
        <dbReference type="Proteomes" id="UP001597557"/>
    </source>
</evidence>
<dbReference type="RefSeq" id="WP_377184854.1">
    <property type="nucleotide sequence ID" value="NZ_JBHUPD010000002.1"/>
</dbReference>
<dbReference type="PROSITE" id="PS00211">
    <property type="entry name" value="ABC_TRANSPORTER_1"/>
    <property type="match status" value="1"/>
</dbReference>
<evidence type="ECO:0000256" key="3">
    <source>
        <dbReference type="ARBA" id="ARBA00022840"/>
    </source>
</evidence>
<sequence>MEEKDQKQQTKNSTTTSAVKPDKGHHPEKPSANRQSSEKSSDTNEVVIEIKHLKKSFGSKDVLKDINLTVRRGENVVVLGKSGQGKSVTIQCIVGMLMPDGGTLKVFGEEVCDLNEKELKELRIKIGFLFQSGALYDSMTVRENLEFPLTRVLKLKDQAEIDKRVKEVLEGVGLADAADKMPSDLSGGMRKRAGLARTLIVHPEIMLYDEPTTGLDPITSREISELILSMQKKYKTTSIIITHDMECARITSDRVVIMNDGEYIEEGTFDGLQKSKNELVKSFFKDIS</sequence>
<dbReference type="Gene3D" id="3.40.50.300">
    <property type="entry name" value="P-loop containing nucleotide triphosphate hydrolases"/>
    <property type="match status" value="1"/>
</dbReference>
<evidence type="ECO:0000256" key="4">
    <source>
        <dbReference type="SAM" id="MobiDB-lite"/>
    </source>
</evidence>
<dbReference type="PANTHER" id="PTHR43023">
    <property type="entry name" value="PROTEIN TRIGALACTOSYLDIACYLGLYCEROL 3, CHLOROPLASTIC"/>
    <property type="match status" value="1"/>
</dbReference>
<keyword evidence="3 6" id="KW-0067">ATP-binding</keyword>
<keyword evidence="1" id="KW-0813">Transport</keyword>
<evidence type="ECO:0000313" key="6">
    <source>
        <dbReference type="EMBL" id="MFD2872785.1"/>
    </source>
</evidence>
<gene>
    <name evidence="6" type="ORF">ACFS5N_09920</name>
</gene>
<dbReference type="InterPro" id="IPR003439">
    <property type="entry name" value="ABC_transporter-like_ATP-bd"/>
</dbReference>
<dbReference type="PROSITE" id="PS50893">
    <property type="entry name" value="ABC_TRANSPORTER_2"/>
    <property type="match status" value="1"/>
</dbReference>
<evidence type="ECO:0000256" key="1">
    <source>
        <dbReference type="ARBA" id="ARBA00022448"/>
    </source>
</evidence>
<dbReference type="InterPro" id="IPR003593">
    <property type="entry name" value="AAA+_ATPase"/>
</dbReference>
<protein>
    <submittedName>
        <fullName evidence="6">ABC transporter ATP-binding protein</fullName>
    </submittedName>
</protein>
<proteinExistence type="predicted"/>
<name>A0ABW5YBY9_9SPHI</name>
<reference evidence="7" key="1">
    <citation type="journal article" date="2019" name="Int. J. Syst. Evol. Microbiol.">
        <title>The Global Catalogue of Microorganisms (GCM) 10K type strain sequencing project: providing services to taxonomists for standard genome sequencing and annotation.</title>
        <authorList>
            <consortium name="The Broad Institute Genomics Platform"/>
            <consortium name="The Broad Institute Genome Sequencing Center for Infectious Disease"/>
            <person name="Wu L."/>
            <person name="Ma J."/>
        </authorList>
    </citation>
    <scope>NUCLEOTIDE SEQUENCE [LARGE SCALE GENOMIC DNA]</scope>
    <source>
        <strain evidence="7">KCTC 22437</strain>
    </source>
</reference>
<dbReference type="GO" id="GO:0005524">
    <property type="term" value="F:ATP binding"/>
    <property type="evidence" value="ECO:0007669"/>
    <property type="project" value="UniProtKB-KW"/>
</dbReference>
<dbReference type="InterPro" id="IPR027417">
    <property type="entry name" value="P-loop_NTPase"/>
</dbReference>